<dbReference type="EMBL" id="CAJVPS010014758">
    <property type="protein sequence ID" value="CAG8684119.1"/>
    <property type="molecule type" value="Genomic_DNA"/>
</dbReference>
<evidence type="ECO:0000313" key="2">
    <source>
        <dbReference type="EMBL" id="CAG8684119.1"/>
    </source>
</evidence>
<accession>A0A9N9EP65</accession>
<dbReference type="Proteomes" id="UP000789508">
    <property type="component" value="Unassembled WGS sequence"/>
</dbReference>
<dbReference type="OrthoDB" id="2344771at2759"/>
<name>A0A9N9EP65_9GLOM</name>
<evidence type="ECO:0000256" key="1">
    <source>
        <dbReference type="SAM" id="Coils"/>
    </source>
</evidence>
<reference evidence="2" key="1">
    <citation type="submission" date="2021-06" db="EMBL/GenBank/DDBJ databases">
        <authorList>
            <person name="Kallberg Y."/>
            <person name="Tangrot J."/>
            <person name="Rosling A."/>
        </authorList>
    </citation>
    <scope>NUCLEOTIDE SEQUENCE</scope>
    <source>
        <strain evidence="2">FL130A</strain>
    </source>
</reference>
<organism evidence="2 3">
    <name type="scientific">Ambispora leptoticha</name>
    <dbReference type="NCBI Taxonomy" id="144679"/>
    <lineage>
        <taxon>Eukaryota</taxon>
        <taxon>Fungi</taxon>
        <taxon>Fungi incertae sedis</taxon>
        <taxon>Mucoromycota</taxon>
        <taxon>Glomeromycotina</taxon>
        <taxon>Glomeromycetes</taxon>
        <taxon>Archaeosporales</taxon>
        <taxon>Ambisporaceae</taxon>
        <taxon>Ambispora</taxon>
    </lineage>
</organism>
<proteinExistence type="predicted"/>
<keyword evidence="1" id="KW-0175">Coiled coil</keyword>
<protein>
    <submittedName>
        <fullName evidence="2">2313_t:CDS:1</fullName>
    </submittedName>
</protein>
<dbReference type="AlphaFoldDB" id="A0A9N9EP65"/>
<evidence type="ECO:0000313" key="3">
    <source>
        <dbReference type="Proteomes" id="UP000789508"/>
    </source>
</evidence>
<gene>
    <name evidence="2" type="ORF">ALEPTO_LOCUS10952</name>
</gene>
<feature type="coiled-coil region" evidence="1">
    <location>
        <begin position="22"/>
        <end position="49"/>
    </location>
</feature>
<comment type="caution">
    <text evidence="2">The sequence shown here is derived from an EMBL/GenBank/DDBJ whole genome shotgun (WGS) entry which is preliminary data.</text>
</comment>
<keyword evidence="3" id="KW-1185">Reference proteome</keyword>
<sequence length="447" mass="52994">MEFIKKLGSIDIYKYFTFAEENEKTIQEIRILRENNQKLQQVINNFKENNWYNHYHQMKQAYEMKSQDYTKLHTSYEDLRKTYMQIRTAYDQLVKESKEHKINAEKYSVELQNQKESWEQDEKKYLSSINILNDEIESLKLETIHYQSALGNAINVRWDDEDSNNSVNLTKDIRNLQEVLREFTFLKGKAYLVNKPKIQQILNIMNSKADIDHKPSISAVLQHLTIKKILKFYDDYIQERNRSVYNHNDNSILESRLVICAENLINLVKDFTNTREGDDNITGITEIKIRQEIYAMLGNRGFGQKGNQIMKELKRQLLKLLEHYRSITEHTVKKEQENRAEEIVLGFTRILNFRLLTQEPVATIRWFEHGEPLNEILMEWVSTDEDETNMVVDICAFPAIGVYLNDPTKWQIYIKAKVQICSESNNPQKKPETLVDRAIKTYTNLMR</sequence>